<evidence type="ECO:0000313" key="18">
    <source>
        <dbReference type="EMBL" id="CUQ85203.1"/>
    </source>
</evidence>
<dbReference type="OrthoDB" id="9809379at2"/>
<comment type="subunit">
    <text evidence="15">Homohexamer.</text>
</comment>
<feature type="active site" evidence="15">
    <location>
        <position position="428"/>
    </location>
</feature>
<dbReference type="InterPro" id="IPR027417">
    <property type="entry name" value="P-loop_NTPase"/>
</dbReference>
<dbReference type="Pfam" id="PF01434">
    <property type="entry name" value="Peptidase_M41"/>
    <property type="match status" value="1"/>
</dbReference>
<evidence type="ECO:0000256" key="1">
    <source>
        <dbReference type="ARBA" id="ARBA00004370"/>
    </source>
</evidence>
<dbReference type="EMBL" id="CZBX01000004">
    <property type="protein sequence ID" value="CUQ85203.1"/>
    <property type="molecule type" value="Genomic_DNA"/>
</dbReference>
<evidence type="ECO:0000256" key="14">
    <source>
        <dbReference type="ARBA" id="ARBA00061570"/>
    </source>
</evidence>
<evidence type="ECO:0000256" key="8">
    <source>
        <dbReference type="ARBA" id="ARBA00022801"/>
    </source>
</evidence>
<keyword evidence="6 15" id="KW-0479">Metal-binding</keyword>
<dbReference type="SUPFAM" id="SSF52540">
    <property type="entry name" value="P-loop containing nucleoside triphosphate hydrolases"/>
    <property type="match status" value="1"/>
</dbReference>
<gene>
    <name evidence="18" type="primary">ftsH_1</name>
    <name evidence="15" type="synonym">ftsH</name>
    <name evidence="18" type="ORF">ERS852502_01098</name>
</gene>
<dbReference type="InterPro" id="IPR003959">
    <property type="entry name" value="ATPase_AAA_core"/>
</dbReference>
<sequence length="612" mass="67218">MNNDRKSRGLSGATIISFVVILVVVLWMANQLQMHQQEMTYTSFVSAVQGKNVSDVYINQNSAVPTGTVSVTLKDDGNTRKVNVSDVEQVEKLLTENQVEYRLSDVPKDSMLTTVVVPMLITLGGVFLIFFLMSRQNGGGNSKAMNFGKSRAKMSTKNEIKVTFRDVAGLREEKEELEEIVDFLKDPKKYIQVGARIPKGVLLEGPPGTGKTLLAKAVAGEAGVPFFSISGSDFVEMFVGVGASRVRDLFQDAKKNAPCIIFIDEIDAVARRRGSGLGGGHDEREQTLNQLLVEMDGFGVNEGIIVMAATNRKDILDPAILRPGRFDRDVLVGRPDVGGREEILKVHARNKPLGDDVDLKQIAQTTAGFSGADLENLLNEAAILAAKENRVYIQQSDIRHAFVKVGIGPEKKSRIVSEKERRITAYHEAGHAILFHLLPDVGPVYSVSIIPTGGAGGYTMPLPEKDDMFNTKGHMLQEITVSLGGRVAEEEIFDDITTGASQDIKQATAIAKSMITKFGMSERLGLINYDNDSDEVFIGRDFGHTSRGYGEKVAGTIDEEVKRIIDECYLKARTLIQEYHPVLEKCAQLLLEKEKITRSEFEALFADSEVEG</sequence>
<dbReference type="GO" id="GO:0006508">
    <property type="term" value="P:proteolysis"/>
    <property type="evidence" value="ECO:0007669"/>
    <property type="project" value="UniProtKB-KW"/>
</dbReference>
<protein>
    <recommendedName>
        <fullName evidence="15">ATP-dependent zinc metalloprotease FtsH</fullName>
        <ecNumber evidence="15">3.4.24.-</ecNumber>
    </recommendedName>
</protein>
<evidence type="ECO:0000259" key="17">
    <source>
        <dbReference type="SMART" id="SM00382"/>
    </source>
</evidence>
<dbReference type="InterPro" id="IPR005936">
    <property type="entry name" value="FtsH"/>
</dbReference>
<feature type="domain" description="AAA+ ATPase" evidence="17">
    <location>
        <begin position="197"/>
        <end position="336"/>
    </location>
</feature>
<dbReference type="FunFam" id="1.10.8.60:FF:000001">
    <property type="entry name" value="ATP-dependent zinc metalloprotease FtsH"/>
    <property type="match status" value="1"/>
</dbReference>
<feature type="binding site" evidence="15">
    <location>
        <position position="427"/>
    </location>
    <ligand>
        <name>Zn(2+)</name>
        <dbReference type="ChEBI" id="CHEBI:29105"/>
        <note>catalytic</note>
    </ligand>
</feature>
<dbReference type="GO" id="GO:0005524">
    <property type="term" value="F:ATP binding"/>
    <property type="evidence" value="ECO:0007669"/>
    <property type="project" value="UniProtKB-UniRule"/>
</dbReference>
<keyword evidence="9 15" id="KW-0862">Zinc</keyword>
<evidence type="ECO:0000313" key="19">
    <source>
        <dbReference type="Proteomes" id="UP000078383"/>
    </source>
</evidence>
<keyword evidence="10 15" id="KW-0067">ATP-binding</keyword>
<dbReference type="GO" id="GO:0004222">
    <property type="term" value="F:metalloendopeptidase activity"/>
    <property type="evidence" value="ECO:0007669"/>
    <property type="project" value="InterPro"/>
</dbReference>
<feature type="transmembrane region" description="Helical" evidence="15">
    <location>
        <begin position="12"/>
        <end position="29"/>
    </location>
</feature>
<feature type="transmembrane region" description="Helical" evidence="15">
    <location>
        <begin position="111"/>
        <end position="133"/>
    </location>
</feature>
<comment type="similarity">
    <text evidence="14 15">In the central section; belongs to the AAA ATPase family.</text>
</comment>
<feature type="binding site" evidence="15">
    <location>
        <begin position="205"/>
        <end position="212"/>
    </location>
    <ligand>
        <name>ATP</name>
        <dbReference type="ChEBI" id="CHEBI:30616"/>
    </ligand>
</feature>
<keyword evidence="12 15" id="KW-0482">Metalloprotease</keyword>
<dbReference type="Pfam" id="PF00004">
    <property type="entry name" value="AAA"/>
    <property type="match status" value="1"/>
</dbReference>
<dbReference type="GO" id="GO:0008270">
    <property type="term" value="F:zinc ion binding"/>
    <property type="evidence" value="ECO:0007669"/>
    <property type="project" value="UniProtKB-UniRule"/>
</dbReference>
<evidence type="ECO:0000256" key="4">
    <source>
        <dbReference type="ARBA" id="ARBA00022670"/>
    </source>
</evidence>
<dbReference type="PANTHER" id="PTHR23076">
    <property type="entry name" value="METALLOPROTEASE M41 FTSH"/>
    <property type="match status" value="1"/>
</dbReference>
<dbReference type="SMART" id="SM00382">
    <property type="entry name" value="AAA"/>
    <property type="match status" value="1"/>
</dbReference>
<name>A0A174ZCW2_9FIRM</name>
<dbReference type="AlphaFoldDB" id="A0A174ZCW2"/>
<organism evidence="18 19">
    <name type="scientific">[Ruminococcus] torques</name>
    <dbReference type="NCBI Taxonomy" id="33039"/>
    <lineage>
        <taxon>Bacteria</taxon>
        <taxon>Bacillati</taxon>
        <taxon>Bacillota</taxon>
        <taxon>Clostridia</taxon>
        <taxon>Lachnospirales</taxon>
        <taxon>Lachnospiraceae</taxon>
        <taxon>Mediterraneibacter</taxon>
    </lineage>
</organism>
<evidence type="ECO:0000256" key="5">
    <source>
        <dbReference type="ARBA" id="ARBA00022692"/>
    </source>
</evidence>
<dbReference type="PROSITE" id="PS00674">
    <property type="entry name" value="AAA"/>
    <property type="match status" value="1"/>
</dbReference>
<keyword evidence="4 15" id="KW-0645">Protease</keyword>
<evidence type="ECO:0000256" key="13">
    <source>
        <dbReference type="ARBA" id="ARBA00023136"/>
    </source>
</evidence>
<dbReference type="EC" id="3.4.24.-" evidence="15"/>
<dbReference type="Proteomes" id="UP000078383">
    <property type="component" value="Unassembled WGS sequence"/>
</dbReference>
<feature type="binding site" evidence="15">
    <location>
        <position position="431"/>
    </location>
    <ligand>
        <name>Zn(2+)</name>
        <dbReference type="ChEBI" id="CHEBI:29105"/>
        <note>catalytic</note>
    </ligand>
</feature>
<dbReference type="Gene3D" id="1.10.8.60">
    <property type="match status" value="1"/>
</dbReference>
<dbReference type="InterPro" id="IPR041569">
    <property type="entry name" value="AAA_lid_3"/>
</dbReference>
<evidence type="ECO:0000256" key="12">
    <source>
        <dbReference type="ARBA" id="ARBA00023049"/>
    </source>
</evidence>
<evidence type="ECO:0000256" key="16">
    <source>
        <dbReference type="RuleBase" id="RU003651"/>
    </source>
</evidence>
<comment type="similarity">
    <text evidence="16">Belongs to the AAA ATPase family.</text>
</comment>
<dbReference type="InterPro" id="IPR037219">
    <property type="entry name" value="Peptidase_M41-like"/>
</dbReference>
<keyword evidence="7 15" id="KW-0547">Nucleotide-binding</keyword>
<dbReference type="InterPro" id="IPR003960">
    <property type="entry name" value="ATPase_AAA_CS"/>
</dbReference>
<comment type="similarity">
    <text evidence="2 15">In the C-terminal section; belongs to the peptidase M41 family.</text>
</comment>
<dbReference type="GO" id="GO:0016887">
    <property type="term" value="F:ATP hydrolysis activity"/>
    <property type="evidence" value="ECO:0007669"/>
    <property type="project" value="UniProtKB-UniRule"/>
</dbReference>
<dbReference type="InterPro" id="IPR011546">
    <property type="entry name" value="Pept_M41_FtsH_extracell"/>
</dbReference>
<feature type="binding site" evidence="15">
    <location>
        <position position="503"/>
    </location>
    <ligand>
        <name>Zn(2+)</name>
        <dbReference type="ChEBI" id="CHEBI:29105"/>
        <note>catalytic</note>
    </ligand>
</feature>
<comment type="subcellular location">
    <subcellularLocation>
        <location evidence="15">Cell membrane</location>
        <topology evidence="15">Multi-pass membrane protein</topology>
        <orientation evidence="15">Cytoplasmic side</orientation>
    </subcellularLocation>
    <subcellularLocation>
        <location evidence="1">Membrane</location>
    </subcellularLocation>
</comment>
<dbReference type="InterPro" id="IPR003593">
    <property type="entry name" value="AAA+_ATPase"/>
</dbReference>
<evidence type="ECO:0000256" key="11">
    <source>
        <dbReference type="ARBA" id="ARBA00022989"/>
    </source>
</evidence>
<dbReference type="SUPFAM" id="SSF140990">
    <property type="entry name" value="FtsH protease domain-like"/>
    <property type="match status" value="1"/>
</dbReference>
<dbReference type="Gene3D" id="3.40.50.300">
    <property type="entry name" value="P-loop containing nucleotide triphosphate hydrolases"/>
    <property type="match status" value="1"/>
</dbReference>
<dbReference type="GO" id="GO:0030163">
    <property type="term" value="P:protein catabolic process"/>
    <property type="evidence" value="ECO:0007669"/>
    <property type="project" value="UniProtKB-UniRule"/>
</dbReference>
<dbReference type="RefSeq" id="WP_055171710.1">
    <property type="nucleotide sequence ID" value="NZ_CZBX01000004.1"/>
</dbReference>
<dbReference type="PANTHER" id="PTHR23076:SF113">
    <property type="entry name" value="ATP-DEPENDENT ZINC METALLOPROTEASE FTSH 1, CHLOROPLASTIC-RELATED"/>
    <property type="match status" value="1"/>
</dbReference>
<keyword evidence="11 15" id="KW-1133">Transmembrane helix</keyword>
<keyword evidence="5 15" id="KW-0812">Transmembrane</keyword>
<evidence type="ECO:0000256" key="15">
    <source>
        <dbReference type="HAMAP-Rule" id="MF_01458"/>
    </source>
</evidence>
<dbReference type="FunFam" id="3.40.50.300:FF:000001">
    <property type="entry name" value="ATP-dependent zinc metalloprotease FtsH"/>
    <property type="match status" value="1"/>
</dbReference>
<evidence type="ECO:0000256" key="7">
    <source>
        <dbReference type="ARBA" id="ARBA00022741"/>
    </source>
</evidence>
<dbReference type="FunFam" id="1.20.58.760:FF:000001">
    <property type="entry name" value="ATP-dependent zinc metalloprotease FtsH"/>
    <property type="match status" value="1"/>
</dbReference>
<dbReference type="CDD" id="cd19501">
    <property type="entry name" value="RecA-like_FtsH"/>
    <property type="match status" value="1"/>
</dbReference>
<reference evidence="18 19" key="1">
    <citation type="submission" date="2015-09" db="EMBL/GenBank/DDBJ databases">
        <authorList>
            <consortium name="Pathogen Informatics"/>
        </authorList>
    </citation>
    <scope>NUCLEOTIDE SEQUENCE [LARGE SCALE GENOMIC DNA]</scope>
    <source>
        <strain evidence="18 19">2789STDY5834889</strain>
    </source>
</reference>
<dbReference type="GO" id="GO:0005886">
    <property type="term" value="C:plasma membrane"/>
    <property type="evidence" value="ECO:0007669"/>
    <property type="project" value="UniProtKB-SubCell"/>
</dbReference>
<evidence type="ECO:0000256" key="3">
    <source>
        <dbReference type="ARBA" id="ARBA00022475"/>
    </source>
</evidence>
<evidence type="ECO:0000256" key="10">
    <source>
        <dbReference type="ARBA" id="ARBA00022840"/>
    </source>
</evidence>
<comment type="cofactor">
    <cofactor evidence="15">
        <name>Zn(2+)</name>
        <dbReference type="ChEBI" id="CHEBI:29105"/>
    </cofactor>
    <text evidence="15">Binds 1 zinc ion per subunit.</text>
</comment>
<comment type="function">
    <text evidence="15">Acts as a processive, ATP-dependent zinc metallopeptidase for both cytoplasmic and membrane proteins. Plays a role in the quality control of integral membrane proteins.</text>
</comment>
<proteinExistence type="inferred from homology"/>
<dbReference type="Gene3D" id="1.20.58.760">
    <property type="entry name" value="Peptidase M41"/>
    <property type="match status" value="1"/>
</dbReference>
<dbReference type="NCBIfam" id="TIGR01241">
    <property type="entry name" value="FtsH_fam"/>
    <property type="match status" value="1"/>
</dbReference>
<evidence type="ECO:0000256" key="2">
    <source>
        <dbReference type="ARBA" id="ARBA00010044"/>
    </source>
</evidence>
<evidence type="ECO:0000256" key="6">
    <source>
        <dbReference type="ARBA" id="ARBA00022723"/>
    </source>
</evidence>
<dbReference type="GO" id="GO:0004176">
    <property type="term" value="F:ATP-dependent peptidase activity"/>
    <property type="evidence" value="ECO:0007669"/>
    <property type="project" value="InterPro"/>
</dbReference>
<dbReference type="Pfam" id="PF06480">
    <property type="entry name" value="FtsH_ext"/>
    <property type="match status" value="1"/>
</dbReference>
<accession>A0A174ZCW2</accession>
<dbReference type="InterPro" id="IPR000642">
    <property type="entry name" value="Peptidase_M41"/>
</dbReference>
<keyword evidence="13 15" id="KW-0472">Membrane</keyword>
<dbReference type="Pfam" id="PF17862">
    <property type="entry name" value="AAA_lid_3"/>
    <property type="match status" value="1"/>
</dbReference>
<evidence type="ECO:0000256" key="9">
    <source>
        <dbReference type="ARBA" id="ARBA00022833"/>
    </source>
</evidence>
<dbReference type="HAMAP" id="MF_01458">
    <property type="entry name" value="FtsH"/>
    <property type="match status" value="1"/>
</dbReference>
<keyword evidence="3 15" id="KW-1003">Cell membrane</keyword>
<keyword evidence="8 15" id="KW-0378">Hydrolase</keyword>